<proteinExistence type="inferred from homology"/>
<dbReference type="AlphaFoldDB" id="A0A7J7E262"/>
<name>A0A7J7E262_TRIWF</name>
<dbReference type="GO" id="GO:0051301">
    <property type="term" value="P:cell division"/>
    <property type="evidence" value="ECO:0007669"/>
    <property type="project" value="UniProtKB-KW"/>
</dbReference>
<dbReference type="PANTHER" id="PTHR31083">
    <property type="entry name" value="UPSTREAM OF FLC PROTEIN (DUF966)"/>
    <property type="match status" value="1"/>
</dbReference>
<evidence type="ECO:0000313" key="11">
    <source>
        <dbReference type="Proteomes" id="UP000593562"/>
    </source>
</evidence>
<feature type="compositionally biased region" description="Basic and acidic residues" evidence="8">
    <location>
        <begin position="366"/>
        <end position="378"/>
    </location>
</feature>
<dbReference type="InterPro" id="IPR048351">
    <property type="entry name" value="SOK_DIX"/>
</dbReference>
<dbReference type="GO" id="GO:0051258">
    <property type="term" value="P:protein polymerization"/>
    <property type="evidence" value="ECO:0007669"/>
    <property type="project" value="UniProtKB-ARBA"/>
</dbReference>
<feature type="compositionally biased region" description="Basic and acidic residues" evidence="8">
    <location>
        <begin position="174"/>
        <end position="192"/>
    </location>
</feature>
<evidence type="ECO:0000256" key="3">
    <source>
        <dbReference type="ARBA" id="ARBA00022475"/>
    </source>
</evidence>
<evidence type="ECO:0000256" key="7">
    <source>
        <dbReference type="ARBA" id="ARBA00024211"/>
    </source>
</evidence>
<feature type="compositionally biased region" description="Polar residues" evidence="8">
    <location>
        <begin position="211"/>
        <end position="228"/>
    </location>
</feature>
<evidence type="ECO:0000256" key="8">
    <source>
        <dbReference type="SAM" id="MobiDB-lite"/>
    </source>
</evidence>
<sequence length="392" mass="44499">MEGEARSGGGARGCEVRRIHIIYFLTHMGRFEHPHLLRLHHLHRNGVYLRDVKRWLADLRGQDMPKAFSWSYKRRYKSGYVWQDLVDDDLITPISDNEYVLKGSQIIVPNTNLPSLFDPKRKSMSKADEVDVMQPQQTSPVEETEKPGDTRTGSFTATPEIYQESQVFGSDRSTLTEDSTRPAMDSPERGDKNLSSSSFYASLLSKKTKKNGNNSYKNYDSMSQNTPFLQEPPVRKSTKTNSMGASNMFRNLITCGSADTNDAVFVSINRDNKASSDQPTAENNNNSSNKSWNQQKQKSSRRSFESKKQQKENGFSDPKVVPAAYKPVGRPTCSQCGKIFKPEKMYSHMKSCSGMKAMAKTTPRVSIEKKTQLRRQDESLYEESNKGYFLTN</sequence>
<keyword evidence="4" id="KW-0132">Cell division</keyword>
<keyword evidence="3" id="KW-1003">Cell membrane</keyword>
<dbReference type="InterPro" id="IPR010369">
    <property type="entry name" value="SOK"/>
</dbReference>
<feature type="region of interest" description="Disordered" evidence="8">
    <location>
        <begin position="117"/>
        <end position="196"/>
    </location>
</feature>
<evidence type="ECO:0000256" key="1">
    <source>
        <dbReference type="ARBA" id="ARBA00004413"/>
    </source>
</evidence>
<comment type="similarity">
    <text evidence="7">Belongs to the SOSEKI family.</text>
</comment>
<evidence type="ECO:0000313" key="10">
    <source>
        <dbReference type="EMBL" id="KAF5752698.1"/>
    </source>
</evidence>
<keyword evidence="11" id="KW-1185">Reference proteome</keyword>
<keyword evidence="5" id="KW-0472">Membrane</keyword>
<dbReference type="InParanoid" id="A0A7J7E262"/>
<gene>
    <name evidence="10" type="ORF">HS088_TW01G00614</name>
</gene>
<dbReference type="Proteomes" id="UP000593562">
    <property type="component" value="Unassembled WGS sequence"/>
</dbReference>
<reference evidence="10 11" key="1">
    <citation type="journal article" date="2020" name="Nat. Commun.">
        <title>Genome of Tripterygium wilfordii and identification of cytochrome P450 involved in triptolide biosynthesis.</title>
        <authorList>
            <person name="Tu L."/>
            <person name="Su P."/>
            <person name="Zhang Z."/>
            <person name="Gao L."/>
            <person name="Wang J."/>
            <person name="Hu T."/>
            <person name="Zhou J."/>
            <person name="Zhang Y."/>
            <person name="Zhao Y."/>
            <person name="Liu Y."/>
            <person name="Song Y."/>
            <person name="Tong Y."/>
            <person name="Lu Y."/>
            <person name="Yang J."/>
            <person name="Xu C."/>
            <person name="Jia M."/>
            <person name="Peters R.J."/>
            <person name="Huang L."/>
            <person name="Gao W."/>
        </authorList>
    </citation>
    <scope>NUCLEOTIDE SEQUENCE [LARGE SCALE GENOMIC DNA]</scope>
    <source>
        <strain evidence="11">cv. XIE 37</strain>
        <tissue evidence="10">Leaf</tissue>
    </source>
</reference>
<dbReference type="PANTHER" id="PTHR31083:SF5">
    <property type="entry name" value="PROTEIN SOSEKI 1"/>
    <property type="match status" value="1"/>
</dbReference>
<dbReference type="FunCoup" id="A0A7J7E262">
    <property type="interactions" value="307"/>
</dbReference>
<feature type="compositionally biased region" description="Basic and acidic residues" evidence="8">
    <location>
        <begin position="302"/>
        <end position="311"/>
    </location>
</feature>
<feature type="region of interest" description="Disordered" evidence="8">
    <location>
        <begin position="363"/>
        <end position="392"/>
    </location>
</feature>
<feature type="compositionally biased region" description="Polar residues" evidence="8">
    <location>
        <begin position="151"/>
        <end position="173"/>
    </location>
</feature>
<evidence type="ECO:0000256" key="2">
    <source>
        <dbReference type="ARBA" id="ARBA00022473"/>
    </source>
</evidence>
<evidence type="ECO:0000256" key="5">
    <source>
        <dbReference type="ARBA" id="ARBA00023136"/>
    </source>
</evidence>
<dbReference type="GO" id="GO:0005886">
    <property type="term" value="C:plasma membrane"/>
    <property type="evidence" value="ECO:0007669"/>
    <property type="project" value="UniProtKB-SubCell"/>
</dbReference>
<protein>
    <submittedName>
        <fullName evidence="10">Protein UPSTREAM OF FLC-like isoform X1</fullName>
    </submittedName>
</protein>
<comment type="subcellular location">
    <subcellularLocation>
        <location evidence="1">Cell membrane</location>
        <topology evidence="1">Peripheral membrane protein</topology>
        <orientation evidence="1">Cytoplasmic side</orientation>
    </subcellularLocation>
</comment>
<evidence type="ECO:0000256" key="4">
    <source>
        <dbReference type="ARBA" id="ARBA00022618"/>
    </source>
</evidence>
<evidence type="ECO:0000256" key="6">
    <source>
        <dbReference type="ARBA" id="ARBA00023306"/>
    </source>
</evidence>
<evidence type="ECO:0000259" key="9">
    <source>
        <dbReference type="Pfam" id="PF06136"/>
    </source>
</evidence>
<keyword evidence="2" id="KW-0217">Developmental protein</keyword>
<dbReference type="EMBL" id="JAAARO010000001">
    <property type="protein sequence ID" value="KAF5752698.1"/>
    <property type="molecule type" value="Genomic_DNA"/>
</dbReference>
<organism evidence="10 11">
    <name type="scientific">Tripterygium wilfordii</name>
    <name type="common">Thunder God vine</name>
    <dbReference type="NCBI Taxonomy" id="458696"/>
    <lineage>
        <taxon>Eukaryota</taxon>
        <taxon>Viridiplantae</taxon>
        <taxon>Streptophyta</taxon>
        <taxon>Embryophyta</taxon>
        <taxon>Tracheophyta</taxon>
        <taxon>Spermatophyta</taxon>
        <taxon>Magnoliopsida</taxon>
        <taxon>eudicotyledons</taxon>
        <taxon>Gunneridae</taxon>
        <taxon>Pentapetalae</taxon>
        <taxon>rosids</taxon>
        <taxon>fabids</taxon>
        <taxon>Celastrales</taxon>
        <taxon>Celastraceae</taxon>
        <taxon>Tripterygium</taxon>
    </lineage>
</organism>
<feature type="compositionally biased region" description="Low complexity" evidence="8">
    <location>
        <begin position="283"/>
        <end position="297"/>
    </location>
</feature>
<feature type="region of interest" description="Disordered" evidence="8">
    <location>
        <begin position="272"/>
        <end position="323"/>
    </location>
</feature>
<keyword evidence="6" id="KW-0131">Cell cycle</keyword>
<dbReference type="Pfam" id="PF06136">
    <property type="entry name" value="SOK"/>
    <property type="match status" value="1"/>
</dbReference>
<comment type="caution">
    <text evidence="10">The sequence shown here is derived from an EMBL/GenBank/DDBJ whole genome shotgun (WGS) entry which is preliminary data.</text>
</comment>
<feature type="region of interest" description="Disordered" evidence="8">
    <location>
        <begin position="210"/>
        <end position="242"/>
    </location>
</feature>
<accession>A0A7J7E262</accession>
<feature type="compositionally biased region" description="Basic and acidic residues" evidence="8">
    <location>
        <begin position="118"/>
        <end position="129"/>
    </location>
</feature>
<feature type="domain" description="SOSEKI DIX-like" evidence="9">
    <location>
        <begin position="20"/>
        <end position="107"/>
    </location>
</feature>